<dbReference type="Pfam" id="PF00806">
    <property type="entry name" value="PUF"/>
    <property type="match status" value="8"/>
</dbReference>
<evidence type="ECO:0000313" key="5">
    <source>
        <dbReference type="EMBL" id="KAG5420640.1"/>
    </source>
</evidence>
<dbReference type="PROSITE" id="PS50302">
    <property type="entry name" value="PUM"/>
    <property type="match status" value="5"/>
</dbReference>
<keyword evidence="1" id="KW-0677">Repeat</keyword>
<dbReference type="PROSITE" id="PS50303">
    <property type="entry name" value="PUM_HD"/>
    <property type="match status" value="1"/>
</dbReference>
<sequence length="1003" mass="111220">MSSSQPHQHNHNPHSLSINSMTSIIEPTTPPNHSLSSNNGTNIKSLHFHSHQQPLHHHQQQQVKTPATSTTDSSTSSSSTANTSYMHNRSLSSNGSFAKFGTYPNIGKSVLWDSSNKLNHNLNLPNFNIDNEVISAPLIIPLSNQGSVSSTTSTPSSQVSSSFQKLSLDTTNYNNSTTTNNKNPNIAETGRNEKKVAQDIVTSSSIGDYKLDISTDNKENVLRKPYTDVIVGVGSEHAYNTIGGDFTSNSSASTPPSSINCAINAVQAPPPPPPPPAATAAAVTSASVVAPPKIDKEYLTSINKLPLTQLRSEILKLAKDQYGCRFLQKKIDENLVSSYQVRVSNFEVIFDQVYPYMCELIVDPFGNYLVQKMIPYCSESNLNLTLEILQYNLCQISVNQHGTRALQKIIDSLSSPSQLNLLIKGLKPYIIDLIRDLNGNHVIQKILNKYEPPDCQFIYDSIIEDLYTVATHKHGCCVLQKCLNHVTPKQLDQFSKAILRFDNFKMLINDQFGNYVLQYLISINSVDVNYGMFQNFLQSGLVNLCNSKFSSNVVEKFMKNCYNNETVDIAFTNLKFELIYNILAGDLNVLVNDPFGNYVIQTMLDILVNPQCNHLNASKISLLLPKMDKIDQQSEQNLQIAIIKHWFQSCKISSSFGKRIQSKINTILNNNGTSTSVNKISKKSSQMNANGEFVVNEVQYSMRPPNNFQTFVPHQQQQPPQEYPYQNEQLARQQYFRNNLAPMMNQNGSTSSIDHAYPLENNWQRRNYSMPSNFYSSKSMNNSNASFGAKEMGSMYGPTTNVNNALNPNTSVLSAQANKMNPPPPQNYFPSGADGHSTFNGYAPEDAGNRGFQQYAQFPPPMNNGMYYQANPSGPPPPQPPPQAQMAPPFYPQNAGQGLQHSVSGGSINQPEAYAQHQQYPGHYTTNAKNAMIPPPSMQIPNFQQGSVVPPQEKQLFPNGLQEQQMQQPSALMVNRGPHHSHNVSWSSSSSTQGGTAFGTPSW</sequence>
<feature type="compositionally biased region" description="Pro residues" evidence="3">
    <location>
        <begin position="873"/>
        <end position="883"/>
    </location>
</feature>
<feature type="region of interest" description="Disordered" evidence="3">
    <location>
        <begin position="145"/>
        <end position="164"/>
    </location>
</feature>
<evidence type="ECO:0000256" key="3">
    <source>
        <dbReference type="SAM" id="MobiDB-lite"/>
    </source>
</evidence>
<feature type="repeat" description="Pumilio" evidence="2">
    <location>
        <begin position="461"/>
        <end position="500"/>
    </location>
</feature>
<dbReference type="Gene3D" id="1.25.10.10">
    <property type="entry name" value="Leucine-rich Repeat Variant"/>
    <property type="match status" value="1"/>
</dbReference>
<feature type="compositionally biased region" description="Polar residues" evidence="3">
    <location>
        <begin position="992"/>
        <end position="1003"/>
    </location>
</feature>
<dbReference type="OrthoDB" id="668540at2759"/>
<gene>
    <name evidence="5" type="ORF">I9W82_002521</name>
</gene>
<dbReference type="EMBL" id="JAEOAQ010000002">
    <property type="protein sequence ID" value="KAG5420640.1"/>
    <property type="molecule type" value="Genomic_DNA"/>
</dbReference>
<evidence type="ECO:0000256" key="1">
    <source>
        <dbReference type="ARBA" id="ARBA00022737"/>
    </source>
</evidence>
<feature type="compositionally biased region" description="Polar residues" evidence="3">
    <location>
        <begin position="23"/>
        <end position="44"/>
    </location>
</feature>
<feature type="compositionally biased region" description="Polar residues" evidence="3">
    <location>
        <begin position="85"/>
        <end position="96"/>
    </location>
</feature>
<evidence type="ECO:0000259" key="4">
    <source>
        <dbReference type="PROSITE" id="PS50303"/>
    </source>
</evidence>
<dbReference type="GO" id="GO:0010629">
    <property type="term" value="P:negative regulation of gene expression"/>
    <property type="evidence" value="ECO:0007669"/>
    <property type="project" value="UniProtKB-ARBA"/>
</dbReference>
<feature type="domain" description="PUM-HD" evidence="4">
    <location>
        <begin position="285"/>
        <end position="668"/>
    </location>
</feature>
<dbReference type="GO" id="GO:0010608">
    <property type="term" value="P:post-transcriptional regulation of gene expression"/>
    <property type="evidence" value="ECO:0007669"/>
    <property type="project" value="TreeGrafter"/>
</dbReference>
<reference evidence="5 6" key="1">
    <citation type="submission" date="2020-12" db="EMBL/GenBank/DDBJ databases">
        <title>Effect of drift, selection, and recombination on the evolution of hybrid genomes in Candida yeast pathogens.</title>
        <authorList>
            <person name="Mixao V."/>
            <person name="Ksiezopolska E."/>
            <person name="Saus E."/>
            <person name="Boekhout T."/>
            <person name="Gacser A."/>
            <person name="Gabaldon T."/>
        </authorList>
    </citation>
    <scope>NUCLEOTIDE SEQUENCE [LARGE SCALE GENOMIC DNA]</scope>
    <source>
        <strain evidence="5 6">BP57</strain>
    </source>
</reference>
<proteinExistence type="predicted"/>
<dbReference type="SUPFAM" id="SSF48371">
    <property type="entry name" value="ARM repeat"/>
    <property type="match status" value="1"/>
</dbReference>
<feature type="compositionally biased region" description="Basic residues" evidence="3">
    <location>
        <begin position="46"/>
        <end position="59"/>
    </location>
</feature>
<evidence type="ECO:0000256" key="2">
    <source>
        <dbReference type="PROSITE-ProRule" id="PRU00317"/>
    </source>
</evidence>
<feature type="region of interest" description="Disordered" evidence="3">
    <location>
        <begin position="23"/>
        <end position="97"/>
    </location>
</feature>
<evidence type="ECO:0000313" key="6">
    <source>
        <dbReference type="Proteomes" id="UP000669133"/>
    </source>
</evidence>
<dbReference type="GeneID" id="93651150"/>
<dbReference type="PANTHER" id="PTHR12537">
    <property type="entry name" value="RNA BINDING PROTEIN PUMILIO-RELATED"/>
    <property type="match status" value="1"/>
</dbReference>
<dbReference type="GO" id="GO:0003729">
    <property type="term" value="F:mRNA binding"/>
    <property type="evidence" value="ECO:0007669"/>
    <property type="project" value="TreeGrafter"/>
</dbReference>
<keyword evidence="6" id="KW-1185">Reference proteome</keyword>
<dbReference type="InterPro" id="IPR011989">
    <property type="entry name" value="ARM-like"/>
</dbReference>
<dbReference type="InterPro" id="IPR016024">
    <property type="entry name" value="ARM-type_fold"/>
</dbReference>
<name>A0A8H7ZF34_9ASCO</name>
<dbReference type="InterPro" id="IPR033133">
    <property type="entry name" value="PUM-HD"/>
</dbReference>
<feature type="repeat" description="Pumilio" evidence="2">
    <location>
        <begin position="425"/>
        <end position="460"/>
    </location>
</feature>
<dbReference type="InterPro" id="IPR001313">
    <property type="entry name" value="Pumilio_RNA-bd_rpt"/>
</dbReference>
<dbReference type="SMART" id="SM00025">
    <property type="entry name" value="Pumilio"/>
    <property type="match status" value="8"/>
</dbReference>
<dbReference type="RefSeq" id="XP_067549756.1">
    <property type="nucleotide sequence ID" value="XM_067691386.1"/>
</dbReference>
<feature type="compositionally biased region" description="Low complexity" evidence="3">
    <location>
        <begin position="147"/>
        <end position="162"/>
    </location>
</feature>
<protein>
    <submittedName>
        <fullName evidence="5">MPT5</fullName>
    </submittedName>
</protein>
<dbReference type="InterPro" id="IPR033712">
    <property type="entry name" value="Pumilio_RNA-bd"/>
</dbReference>
<feature type="region of interest" description="Disordered" evidence="3">
    <location>
        <begin position="974"/>
        <end position="1003"/>
    </location>
</feature>
<dbReference type="CDD" id="cd07920">
    <property type="entry name" value="Pumilio"/>
    <property type="match status" value="1"/>
</dbReference>
<feature type="compositionally biased region" description="Polar residues" evidence="3">
    <location>
        <begin position="894"/>
        <end position="908"/>
    </location>
</feature>
<organism evidence="5 6">
    <name type="scientific">Candida metapsilosis</name>
    <dbReference type="NCBI Taxonomy" id="273372"/>
    <lineage>
        <taxon>Eukaryota</taxon>
        <taxon>Fungi</taxon>
        <taxon>Dikarya</taxon>
        <taxon>Ascomycota</taxon>
        <taxon>Saccharomycotina</taxon>
        <taxon>Pichiomycetes</taxon>
        <taxon>Debaryomycetaceae</taxon>
        <taxon>Candida/Lodderomyces clade</taxon>
        <taxon>Candida</taxon>
    </lineage>
</organism>
<accession>A0A8H7ZF34</accession>
<dbReference type="PANTHER" id="PTHR12537:SF80">
    <property type="entry name" value="SUPPRESSOR PROTEIN MPT5"/>
    <property type="match status" value="1"/>
</dbReference>
<feature type="repeat" description="Pumilio" evidence="2">
    <location>
        <begin position="581"/>
        <end position="617"/>
    </location>
</feature>
<dbReference type="Proteomes" id="UP000669133">
    <property type="component" value="Unassembled WGS sequence"/>
</dbReference>
<feature type="repeat" description="Pumilio" evidence="2">
    <location>
        <begin position="387"/>
        <end position="424"/>
    </location>
</feature>
<dbReference type="AlphaFoldDB" id="A0A8H7ZF34"/>
<feature type="region of interest" description="Disordered" evidence="3">
    <location>
        <begin position="870"/>
        <end position="908"/>
    </location>
</feature>
<comment type="caution">
    <text evidence="5">The sequence shown here is derived from an EMBL/GenBank/DDBJ whole genome shotgun (WGS) entry which is preliminary data.</text>
</comment>
<feature type="compositionally biased region" description="Low complexity" evidence="3">
    <location>
        <begin position="60"/>
        <end position="84"/>
    </location>
</feature>
<feature type="repeat" description="Pumilio" evidence="2">
    <location>
        <begin position="309"/>
        <end position="344"/>
    </location>
</feature>
<dbReference type="GO" id="GO:0005737">
    <property type="term" value="C:cytoplasm"/>
    <property type="evidence" value="ECO:0007669"/>
    <property type="project" value="TreeGrafter"/>
</dbReference>